<evidence type="ECO:0000256" key="5">
    <source>
        <dbReference type="ARBA" id="ARBA00022842"/>
    </source>
</evidence>
<evidence type="ECO:0000259" key="8">
    <source>
        <dbReference type="PROSITE" id="PS51880"/>
    </source>
</evidence>
<dbReference type="InterPro" id="IPR041706">
    <property type="entry name" value="YchF_N"/>
</dbReference>
<dbReference type="FunFam" id="3.10.20.30:FF:000001">
    <property type="entry name" value="Ribosome-binding ATPase YchF"/>
    <property type="match status" value="1"/>
</dbReference>
<gene>
    <name evidence="6" type="primary">ychF</name>
    <name evidence="9" type="ORF">A2462_08820</name>
</gene>
<evidence type="ECO:0000313" key="9">
    <source>
        <dbReference type="EMBL" id="OGC33130.1"/>
    </source>
</evidence>
<dbReference type="InterPro" id="IPR013029">
    <property type="entry name" value="YchF_C"/>
</dbReference>
<protein>
    <recommendedName>
        <fullName evidence="6">Ribosome-binding ATPase YchF</fullName>
    </recommendedName>
</protein>
<dbReference type="InterPro" id="IPR004396">
    <property type="entry name" value="ATPase_YchF/OLA1"/>
</dbReference>
<comment type="caution">
    <text evidence="9">The sequence shown here is derived from an EMBL/GenBank/DDBJ whole genome shotgun (WGS) entry which is preliminary data.</text>
</comment>
<keyword evidence="5" id="KW-0460">Magnesium</keyword>
<evidence type="ECO:0000256" key="3">
    <source>
        <dbReference type="ARBA" id="ARBA00022741"/>
    </source>
</evidence>
<evidence type="ECO:0000259" key="7">
    <source>
        <dbReference type="PROSITE" id="PS51710"/>
    </source>
</evidence>
<evidence type="ECO:0000256" key="4">
    <source>
        <dbReference type="ARBA" id="ARBA00022840"/>
    </source>
</evidence>
<dbReference type="Gene3D" id="3.10.20.30">
    <property type="match status" value="1"/>
</dbReference>
<dbReference type="Pfam" id="PF06071">
    <property type="entry name" value="YchF-GTPase_C"/>
    <property type="match status" value="1"/>
</dbReference>
<dbReference type="InterPro" id="IPR027417">
    <property type="entry name" value="P-loop_NTPase"/>
</dbReference>
<dbReference type="HAMAP" id="MF_00944">
    <property type="entry name" value="YchF_OLA1_ATPase"/>
    <property type="match status" value="1"/>
</dbReference>
<keyword evidence="4 6" id="KW-0067">ATP-binding</keyword>
<comment type="similarity">
    <text evidence="6">Belongs to the TRAFAC class OBG-HflX-like GTPase superfamily. OBG GTPase family. YchF/OLA1 subfamily.</text>
</comment>
<dbReference type="PANTHER" id="PTHR23305">
    <property type="entry name" value="OBG GTPASE FAMILY"/>
    <property type="match status" value="1"/>
</dbReference>
<dbReference type="GO" id="GO:0046872">
    <property type="term" value="F:metal ion binding"/>
    <property type="evidence" value="ECO:0007669"/>
    <property type="project" value="UniProtKB-KW"/>
</dbReference>
<dbReference type="SUPFAM" id="SSF81271">
    <property type="entry name" value="TGS-like"/>
    <property type="match status" value="1"/>
</dbReference>
<dbReference type="GO" id="GO:0005524">
    <property type="term" value="F:ATP binding"/>
    <property type="evidence" value="ECO:0007669"/>
    <property type="project" value="UniProtKB-UniRule"/>
</dbReference>
<dbReference type="InterPro" id="IPR031167">
    <property type="entry name" value="G_OBG"/>
</dbReference>
<dbReference type="PRINTS" id="PR00326">
    <property type="entry name" value="GTP1OBG"/>
</dbReference>
<reference evidence="9 10" key="1">
    <citation type="journal article" date="2016" name="Nat. Commun.">
        <title>Thousands of microbial genomes shed light on interconnected biogeochemical processes in an aquifer system.</title>
        <authorList>
            <person name="Anantharaman K."/>
            <person name="Brown C.T."/>
            <person name="Hug L.A."/>
            <person name="Sharon I."/>
            <person name="Castelle C.J."/>
            <person name="Probst A.J."/>
            <person name="Thomas B.C."/>
            <person name="Singh A."/>
            <person name="Wilkins M.J."/>
            <person name="Karaoz U."/>
            <person name="Brodie E.L."/>
            <person name="Williams K.H."/>
            <person name="Hubbard S.S."/>
            <person name="Banfield J.F."/>
        </authorList>
    </citation>
    <scope>NUCLEOTIDE SEQUENCE [LARGE SCALE GENOMIC DNA]</scope>
</reference>
<dbReference type="NCBIfam" id="TIGR00092">
    <property type="entry name" value="redox-regulated ATPase YchF"/>
    <property type="match status" value="1"/>
</dbReference>
<dbReference type="PIRSF" id="PIRSF006641">
    <property type="entry name" value="CHP00092"/>
    <property type="match status" value="1"/>
</dbReference>
<dbReference type="CDD" id="cd01900">
    <property type="entry name" value="YchF"/>
    <property type="match status" value="1"/>
</dbReference>
<dbReference type="SUPFAM" id="SSF52540">
    <property type="entry name" value="P-loop containing nucleoside triphosphate hydrolases"/>
    <property type="match status" value="1"/>
</dbReference>
<dbReference type="Proteomes" id="UP000177309">
    <property type="component" value="Unassembled WGS sequence"/>
</dbReference>
<evidence type="ECO:0000313" key="10">
    <source>
        <dbReference type="Proteomes" id="UP000177309"/>
    </source>
</evidence>
<proteinExistence type="inferred from homology"/>
<name>A0A1F4TKS0_UNCSA</name>
<sequence length="357" mass="38781">MSFSLGIIGLPNVGKSTLFNALSSAKAEASNYPFCTINPNIGVVEVPDPRLSEIKKIMGSPKAIPTIIDFHDIAGLVKGAHKGEGLGNKFLANIRDVDALVHVVRCFSDDNVTHVSGQVDPKADIEIIQTELVLADLAVVEKRLEKTKIVAKAREKKTLEELRLLKTYRNLLGEGKGIGTGEEKAKVPDLNLLTSKPILYVANVDESGNTDQVAIIEQIAQKEGSKVVAICSKLEAELKDLEPEEAKEFLESAGQKETGLNRFISASYKLLGLISFFTANNKEARAWTLKSGSTVFEAAGKVHSDIQKGFIAAEVAHFKDLEAAGSYQKLKETGQLHLVGREYVVEDGDVVLIRFNV</sequence>
<feature type="domain" description="OBG-type G" evidence="7">
    <location>
        <begin position="3"/>
        <end position="250"/>
    </location>
</feature>
<dbReference type="PROSITE" id="PS51710">
    <property type="entry name" value="G_OBG"/>
    <property type="match status" value="1"/>
</dbReference>
<dbReference type="FunFam" id="1.10.150.300:FF:000001">
    <property type="entry name" value="Ribosome-binding ATPase YchF"/>
    <property type="match status" value="1"/>
</dbReference>
<dbReference type="InterPro" id="IPR006073">
    <property type="entry name" value="GTP-bd"/>
</dbReference>
<dbReference type="Pfam" id="PF01926">
    <property type="entry name" value="MMR_HSR1"/>
    <property type="match status" value="1"/>
</dbReference>
<dbReference type="InterPro" id="IPR004095">
    <property type="entry name" value="TGS"/>
</dbReference>
<comment type="function">
    <text evidence="6">ATPase that binds to both the 70S ribosome and the 50S ribosomal subunit in a nucleotide-independent manner.</text>
</comment>
<dbReference type="Gene3D" id="3.40.50.300">
    <property type="entry name" value="P-loop containing nucleotide triphosphate hydrolases"/>
    <property type="match status" value="1"/>
</dbReference>
<feature type="domain" description="TGS" evidence="8">
    <location>
        <begin position="272"/>
        <end position="355"/>
    </location>
</feature>
<dbReference type="AlphaFoldDB" id="A0A1F4TKS0"/>
<keyword evidence="3 6" id="KW-0547">Nucleotide-binding</keyword>
<organism evidence="9 10">
    <name type="scientific">candidate division WOR-1 bacterium RIFOXYC2_FULL_41_25</name>
    <dbReference type="NCBI Taxonomy" id="1802586"/>
    <lineage>
        <taxon>Bacteria</taxon>
        <taxon>Bacillati</taxon>
        <taxon>Saganbacteria</taxon>
    </lineage>
</organism>
<dbReference type="GO" id="GO:0005737">
    <property type="term" value="C:cytoplasm"/>
    <property type="evidence" value="ECO:0007669"/>
    <property type="project" value="TreeGrafter"/>
</dbReference>
<comment type="cofactor">
    <cofactor evidence="1">
        <name>Mg(2+)</name>
        <dbReference type="ChEBI" id="CHEBI:18420"/>
    </cofactor>
</comment>
<feature type="binding site" evidence="6">
    <location>
        <begin position="12"/>
        <end position="17"/>
    </location>
    <ligand>
        <name>ATP</name>
        <dbReference type="ChEBI" id="CHEBI:30616"/>
    </ligand>
</feature>
<dbReference type="InterPro" id="IPR023192">
    <property type="entry name" value="TGS-like_dom_sf"/>
</dbReference>
<dbReference type="PANTHER" id="PTHR23305:SF18">
    <property type="entry name" value="OBG-TYPE G DOMAIN-CONTAINING PROTEIN"/>
    <property type="match status" value="1"/>
</dbReference>
<dbReference type="EMBL" id="MEUI01000040">
    <property type="protein sequence ID" value="OGC33130.1"/>
    <property type="molecule type" value="Genomic_DNA"/>
</dbReference>
<dbReference type="InterPro" id="IPR012676">
    <property type="entry name" value="TGS-like"/>
</dbReference>
<keyword evidence="2" id="KW-0479">Metal-binding</keyword>
<dbReference type="InterPro" id="IPR012675">
    <property type="entry name" value="Beta-grasp_dom_sf"/>
</dbReference>
<evidence type="ECO:0000256" key="1">
    <source>
        <dbReference type="ARBA" id="ARBA00001946"/>
    </source>
</evidence>
<dbReference type="GO" id="GO:0043023">
    <property type="term" value="F:ribosomal large subunit binding"/>
    <property type="evidence" value="ECO:0007669"/>
    <property type="project" value="UniProtKB-UniRule"/>
</dbReference>
<dbReference type="PROSITE" id="PS51880">
    <property type="entry name" value="TGS"/>
    <property type="match status" value="1"/>
</dbReference>
<dbReference type="GO" id="GO:0005525">
    <property type="term" value="F:GTP binding"/>
    <property type="evidence" value="ECO:0007669"/>
    <property type="project" value="InterPro"/>
</dbReference>
<accession>A0A1F4TKS0</accession>
<dbReference type="Gene3D" id="1.10.150.300">
    <property type="entry name" value="TGS-like domain"/>
    <property type="match status" value="1"/>
</dbReference>
<evidence type="ECO:0000256" key="6">
    <source>
        <dbReference type="HAMAP-Rule" id="MF_00944"/>
    </source>
</evidence>
<dbReference type="GO" id="GO:0016887">
    <property type="term" value="F:ATP hydrolysis activity"/>
    <property type="evidence" value="ECO:0007669"/>
    <property type="project" value="UniProtKB-UniRule"/>
</dbReference>
<evidence type="ECO:0000256" key="2">
    <source>
        <dbReference type="ARBA" id="ARBA00022723"/>
    </source>
</evidence>